<sequence length="40" mass="4677">MCGGDGRGDDREQEQRERLLHRNGALDRLRAMRQIIDIPE</sequence>
<organism evidence="1 2">
    <name type="scientific">Dyella thiooxydans</name>
    <dbReference type="NCBI Taxonomy" id="445710"/>
    <lineage>
        <taxon>Bacteria</taxon>
        <taxon>Pseudomonadati</taxon>
        <taxon>Pseudomonadota</taxon>
        <taxon>Gammaproteobacteria</taxon>
        <taxon>Lysobacterales</taxon>
        <taxon>Rhodanobacteraceae</taxon>
        <taxon>Dyella</taxon>
    </lineage>
</organism>
<proteinExistence type="predicted"/>
<dbReference type="EMBL" id="CP014841">
    <property type="protein sequence ID" value="AND69734.1"/>
    <property type="molecule type" value="Genomic_DNA"/>
</dbReference>
<evidence type="ECO:0000313" key="1">
    <source>
        <dbReference type="EMBL" id="AND69734.1"/>
    </source>
</evidence>
<evidence type="ECO:0000313" key="2">
    <source>
        <dbReference type="Proteomes" id="UP000077255"/>
    </source>
</evidence>
<dbReference type="Proteomes" id="UP000077255">
    <property type="component" value="Chromosome"/>
</dbReference>
<dbReference type="STRING" id="445710.ATSB10_22800"/>
<dbReference type="KEGG" id="dtx:ATSB10_22800"/>
<gene>
    <name evidence="1" type="ORF">ATSB10_22800</name>
</gene>
<name>A0A160N2C3_9GAMM</name>
<keyword evidence="2" id="KW-1185">Reference proteome</keyword>
<dbReference type="AlphaFoldDB" id="A0A160N2C3"/>
<accession>A0A160N2C3</accession>
<reference evidence="1 2" key="1">
    <citation type="submission" date="2016-02" db="EMBL/GenBank/DDBJ databases">
        <title>Complete genome sequencing and analysis of ATSB10, Dyella thiooxydans isolated from rhizosphere soil of sunflower (Helianthus annuus L.).</title>
        <authorList>
            <person name="Lee Y."/>
            <person name="Hwangbo K."/>
            <person name="Chung H."/>
            <person name="Yoo J."/>
            <person name="Kim K.Y."/>
            <person name="Sa T.M."/>
            <person name="Um Y."/>
            <person name="Madhaiyan M."/>
        </authorList>
    </citation>
    <scope>NUCLEOTIDE SEQUENCE [LARGE SCALE GENOMIC DNA]</scope>
    <source>
        <strain evidence="1 2">ATSB10</strain>
    </source>
</reference>
<protein>
    <submittedName>
        <fullName evidence="1">Uncharacterized protein</fullName>
    </submittedName>
</protein>